<evidence type="ECO:0000256" key="4">
    <source>
        <dbReference type="ARBA" id="ARBA00022679"/>
    </source>
</evidence>
<keyword evidence="6 8" id="KW-1133">Transmembrane helix</keyword>
<protein>
    <recommendedName>
        <fullName evidence="9">Bacterial sugar transferase domain-containing protein</fullName>
    </recommendedName>
</protein>
<feature type="domain" description="Bacterial sugar transferase" evidence="9">
    <location>
        <begin position="8"/>
        <end position="203"/>
    </location>
</feature>
<proteinExistence type="inferred from homology"/>
<dbReference type="AlphaFoldDB" id="A0A2N2F3B2"/>
<accession>A0A2N2F3B2</accession>
<evidence type="ECO:0000256" key="5">
    <source>
        <dbReference type="ARBA" id="ARBA00022692"/>
    </source>
</evidence>
<evidence type="ECO:0000256" key="2">
    <source>
        <dbReference type="ARBA" id="ARBA00006464"/>
    </source>
</evidence>
<reference evidence="10 11" key="1">
    <citation type="journal article" date="2017" name="ISME J.">
        <title>Potential for microbial H2 and metal transformations associated with novel bacteria and archaea in deep terrestrial subsurface sediments.</title>
        <authorList>
            <person name="Hernsdorf A.W."/>
            <person name="Amano Y."/>
            <person name="Miyakawa K."/>
            <person name="Ise K."/>
            <person name="Suzuki Y."/>
            <person name="Anantharaman K."/>
            <person name="Probst A."/>
            <person name="Burstein D."/>
            <person name="Thomas B.C."/>
            <person name="Banfield J.F."/>
        </authorList>
    </citation>
    <scope>NUCLEOTIDE SEQUENCE [LARGE SCALE GENOMIC DNA]</scope>
    <source>
        <strain evidence="10">HGW-Dojkabacteria-1</strain>
    </source>
</reference>
<sequence>MMLYRIVKRILDLILATVLWILTSPLMLLISILIKVSDGGEVFVGTPIRYGLNGKSFFMYKFRTMIPNAHHIAMNNGEIKDKLLGNHKLEGDMRVTKIGKILRNTDLDELPQLINVILGQMSMVGPRPFYEEEVLHHLEKYPEDKKYFEVIFKSKPGLTGIWQVSGRNEIPFRKRLQMESEYALKPSILKDMYIFLKTPIIVLTRKGALQ</sequence>
<comment type="similarity">
    <text evidence="2">Belongs to the bacterial sugar transferase family.</text>
</comment>
<feature type="transmembrane region" description="Helical" evidence="8">
    <location>
        <begin position="12"/>
        <end position="34"/>
    </location>
</feature>
<evidence type="ECO:0000256" key="1">
    <source>
        <dbReference type="ARBA" id="ARBA00004236"/>
    </source>
</evidence>
<dbReference type="PANTHER" id="PTHR30576:SF4">
    <property type="entry name" value="UNDECAPRENYL-PHOSPHATE GALACTOSE PHOSPHOTRANSFERASE"/>
    <property type="match status" value="1"/>
</dbReference>
<keyword evidence="4" id="KW-0808">Transferase</keyword>
<comment type="subcellular location">
    <subcellularLocation>
        <location evidence="1">Cell membrane</location>
    </subcellularLocation>
</comment>
<dbReference type="GO" id="GO:0016780">
    <property type="term" value="F:phosphotransferase activity, for other substituted phosphate groups"/>
    <property type="evidence" value="ECO:0007669"/>
    <property type="project" value="TreeGrafter"/>
</dbReference>
<dbReference type="PANTHER" id="PTHR30576">
    <property type="entry name" value="COLANIC BIOSYNTHESIS UDP-GLUCOSE LIPID CARRIER TRANSFERASE"/>
    <property type="match status" value="1"/>
</dbReference>
<evidence type="ECO:0000313" key="11">
    <source>
        <dbReference type="Proteomes" id="UP000233417"/>
    </source>
</evidence>
<evidence type="ECO:0000256" key="6">
    <source>
        <dbReference type="ARBA" id="ARBA00022989"/>
    </source>
</evidence>
<evidence type="ECO:0000259" key="9">
    <source>
        <dbReference type="Pfam" id="PF02397"/>
    </source>
</evidence>
<name>A0A2N2F3B2_9BACT</name>
<keyword evidence="7 8" id="KW-0472">Membrane</keyword>
<keyword evidence="5 8" id="KW-0812">Transmembrane</keyword>
<dbReference type="Pfam" id="PF02397">
    <property type="entry name" value="Bac_transf"/>
    <property type="match status" value="1"/>
</dbReference>
<evidence type="ECO:0000256" key="8">
    <source>
        <dbReference type="SAM" id="Phobius"/>
    </source>
</evidence>
<comment type="caution">
    <text evidence="10">The sequence shown here is derived from an EMBL/GenBank/DDBJ whole genome shotgun (WGS) entry which is preliminary data.</text>
</comment>
<evidence type="ECO:0000256" key="3">
    <source>
        <dbReference type="ARBA" id="ARBA00022475"/>
    </source>
</evidence>
<evidence type="ECO:0000313" key="10">
    <source>
        <dbReference type="EMBL" id="PKN02657.1"/>
    </source>
</evidence>
<evidence type="ECO:0000256" key="7">
    <source>
        <dbReference type="ARBA" id="ARBA00023136"/>
    </source>
</evidence>
<organism evidence="10 11">
    <name type="scientific">Candidatus Dojkabacteria bacterium HGW-Dojkabacteria-1</name>
    <dbReference type="NCBI Taxonomy" id="2013761"/>
    <lineage>
        <taxon>Bacteria</taxon>
        <taxon>Candidatus Dojkabacteria</taxon>
    </lineage>
</organism>
<dbReference type="EMBL" id="PHAO01000001">
    <property type="protein sequence ID" value="PKN02657.1"/>
    <property type="molecule type" value="Genomic_DNA"/>
</dbReference>
<gene>
    <name evidence="10" type="ORF">CVU76_01295</name>
</gene>
<dbReference type="Proteomes" id="UP000233417">
    <property type="component" value="Unassembled WGS sequence"/>
</dbReference>
<dbReference type="InterPro" id="IPR003362">
    <property type="entry name" value="Bact_transf"/>
</dbReference>
<keyword evidence="3" id="KW-1003">Cell membrane</keyword>
<dbReference type="GO" id="GO:0005886">
    <property type="term" value="C:plasma membrane"/>
    <property type="evidence" value="ECO:0007669"/>
    <property type="project" value="UniProtKB-SubCell"/>
</dbReference>